<feature type="binding site" evidence="8">
    <location>
        <begin position="116"/>
        <end position="118"/>
    </location>
    <ligand>
        <name>substrate</name>
    </ligand>
</feature>
<proteinExistence type="inferred from homology"/>
<evidence type="ECO:0000256" key="3">
    <source>
        <dbReference type="ARBA" id="ARBA00012970"/>
    </source>
</evidence>
<dbReference type="RefSeq" id="WP_309936733.1">
    <property type="nucleotide sequence ID" value="NZ_AP025305.1"/>
</dbReference>
<evidence type="ECO:0000259" key="13">
    <source>
        <dbReference type="Pfam" id="PF01488"/>
    </source>
</evidence>
<sequence>MYNNFKTTSLSYKHAPIEVRELVALDETACKSLLRMIKEHTDISEVLILSTCNRTEFYYCADEDRTVELVKLLCIHKGYSDSSSILPFFHCIDDNYEAQKYFFRVSMGLEAKVIGDIQISNQIKRAYQWCADEECVGPFLHRLLHTIFYSNKRVSQETAFRDGGASVAYVAAEMAEDFASQIITPKILVLGVGEIGTDVCKNLETVPEGTEVYIMNRTRSKAEALAEECGHQVMDFSRMKEAVQECDVIICSIAADSPFITKNMVESLNIPGYKMFIDLSVPRSIELGVETVPGVVLQNIDTISEKTNKAVQKRIASIPDVERIIEETLDEFGDWSKEMTVSPTIKKMKDALEQIRKEEMARYLKKASDKEAKMIDQVTKSMIQKIMKLPVLQLKAACKRDEAETLIDVLNDLFDLEKAAEKTPRQ</sequence>
<dbReference type="Gene3D" id="3.30.460.30">
    <property type="entry name" value="Glutamyl-tRNA reductase, N-terminal domain"/>
    <property type="match status" value="1"/>
</dbReference>
<dbReference type="GO" id="GO:0050661">
    <property type="term" value="F:NADP binding"/>
    <property type="evidence" value="ECO:0007669"/>
    <property type="project" value="InterPro"/>
</dbReference>
<evidence type="ECO:0000256" key="9">
    <source>
        <dbReference type="PIRSR" id="PIRSR000445-1"/>
    </source>
</evidence>
<name>A0AAE4BRJ2_9BACT</name>
<keyword evidence="16" id="KW-1185">Reference proteome</keyword>
<comment type="pathway">
    <text evidence="1 8 11">Porphyrin-containing compound metabolism; protoporphyrin-IX biosynthesis; 5-aminolevulinate from L-glutamyl-tRNA(Glu): step 1/2.</text>
</comment>
<dbReference type="GO" id="GO:0019353">
    <property type="term" value="P:protoporphyrinogen IX biosynthetic process from glutamate"/>
    <property type="evidence" value="ECO:0007669"/>
    <property type="project" value="TreeGrafter"/>
</dbReference>
<comment type="similarity">
    <text evidence="2 8 11">Belongs to the glutamyl-tRNA reductase family.</text>
</comment>
<evidence type="ECO:0000256" key="10">
    <source>
        <dbReference type="PIRSR" id="PIRSR000445-3"/>
    </source>
</evidence>
<dbReference type="SUPFAM" id="SSF69075">
    <property type="entry name" value="Glutamyl tRNA-reductase dimerization domain"/>
    <property type="match status" value="1"/>
</dbReference>
<organism evidence="15 16">
    <name type="scientific">Aureibacter tunicatorum</name>
    <dbReference type="NCBI Taxonomy" id="866807"/>
    <lineage>
        <taxon>Bacteria</taxon>
        <taxon>Pseudomonadati</taxon>
        <taxon>Bacteroidota</taxon>
        <taxon>Cytophagia</taxon>
        <taxon>Cytophagales</taxon>
        <taxon>Persicobacteraceae</taxon>
        <taxon>Aureibacter</taxon>
    </lineage>
</organism>
<dbReference type="PANTHER" id="PTHR43013">
    <property type="entry name" value="GLUTAMYL-TRNA REDUCTASE"/>
    <property type="match status" value="1"/>
</dbReference>
<evidence type="ECO:0000256" key="11">
    <source>
        <dbReference type="RuleBase" id="RU000584"/>
    </source>
</evidence>
<comment type="miscellaneous">
    <text evidence="8">During catalysis, the active site Cys acts as a nucleophile attacking the alpha-carbonyl group of tRNA-bound glutamate with the formation of a thioester intermediate between enzyme and glutamate, and the concomitant release of tRNA(Glu). The thioester intermediate is finally reduced by direct hydride transfer from NADPH, to form the product GSA.</text>
</comment>
<dbReference type="InterPro" id="IPR006151">
    <property type="entry name" value="Shikm_DH/Glu-tRNA_Rdtase"/>
</dbReference>
<dbReference type="Proteomes" id="UP001185092">
    <property type="component" value="Unassembled WGS sequence"/>
</dbReference>
<feature type="domain" description="Glutamyl-tRNA reductase N-terminal" evidence="14">
    <location>
        <begin position="9"/>
        <end position="158"/>
    </location>
</feature>
<dbReference type="Pfam" id="PF05201">
    <property type="entry name" value="GlutR_N"/>
    <property type="match status" value="1"/>
</dbReference>
<feature type="binding site" evidence="8">
    <location>
        <begin position="51"/>
        <end position="54"/>
    </location>
    <ligand>
        <name>substrate</name>
    </ligand>
</feature>
<evidence type="ECO:0000256" key="5">
    <source>
        <dbReference type="ARBA" id="ARBA00023002"/>
    </source>
</evidence>
<evidence type="ECO:0000256" key="8">
    <source>
        <dbReference type="HAMAP-Rule" id="MF_00087"/>
    </source>
</evidence>
<dbReference type="InterPro" id="IPR000343">
    <property type="entry name" value="4pyrrol_synth_GluRdtase"/>
</dbReference>
<dbReference type="InterPro" id="IPR036291">
    <property type="entry name" value="NAD(P)-bd_dom_sf"/>
</dbReference>
<feature type="active site" description="Nucleophile" evidence="8 9">
    <location>
        <position position="52"/>
    </location>
</feature>
<dbReference type="EC" id="1.2.1.70" evidence="3 8"/>
<evidence type="ECO:0000259" key="12">
    <source>
        <dbReference type="Pfam" id="PF00745"/>
    </source>
</evidence>
<reference evidence="15" key="1">
    <citation type="submission" date="2023-07" db="EMBL/GenBank/DDBJ databases">
        <title>Genomic Encyclopedia of Type Strains, Phase IV (KMG-IV): sequencing the most valuable type-strain genomes for metagenomic binning, comparative biology and taxonomic classification.</title>
        <authorList>
            <person name="Goeker M."/>
        </authorList>
    </citation>
    <scope>NUCLEOTIDE SEQUENCE</scope>
    <source>
        <strain evidence="15">DSM 26174</strain>
    </source>
</reference>
<evidence type="ECO:0000256" key="6">
    <source>
        <dbReference type="ARBA" id="ARBA00023244"/>
    </source>
</evidence>
<dbReference type="InterPro" id="IPR036453">
    <property type="entry name" value="GluRdtase_dimer_dom_sf"/>
</dbReference>
<dbReference type="Pfam" id="PF01488">
    <property type="entry name" value="Shikimate_DH"/>
    <property type="match status" value="1"/>
</dbReference>
<feature type="binding site" evidence="8">
    <location>
        <position position="122"/>
    </location>
    <ligand>
        <name>substrate</name>
    </ligand>
</feature>
<comment type="caution">
    <text evidence="8">Lacks conserved residue(s) required for the propagation of feature annotation.</text>
</comment>
<keyword evidence="6 8" id="KW-0627">Porphyrin biosynthesis</keyword>
<evidence type="ECO:0000256" key="7">
    <source>
        <dbReference type="ARBA" id="ARBA00047464"/>
    </source>
</evidence>
<dbReference type="PANTHER" id="PTHR43013:SF1">
    <property type="entry name" value="GLUTAMYL-TRNA REDUCTASE"/>
    <property type="match status" value="1"/>
</dbReference>
<dbReference type="InterPro" id="IPR015896">
    <property type="entry name" value="4pyrrol_synth_GluRdtase_dimer"/>
</dbReference>
<evidence type="ECO:0000313" key="15">
    <source>
        <dbReference type="EMBL" id="MDR6237282.1"/>
    </source>
</evidence>
<dbReference type="HAMAP" id="MF_00087">
    <property type="entry name" value="Glu_tRNA_reductase"/>
    <property type="match status" value="1"/>
</dbReference>
<dbReference type="InterPro" id="IPR015895">
    <property type="entry name" value="4pyrrol_synth_GluRdtase_N"/>
</dbReference>
<dbReference type="GO" id="GO:0008883">
    <property type="term" value="F:glutamyl-tRNA reductase activity"/>
    <property type="evidence" value="ECO:0007669"/>
    <property type="project" value="UniProtKB-UniRule"/>
</dbReference>
<accession>A0AAE4BRJ2</accession>
<evidence type="ECO:0000256" key="1">
    <source>
        <dbReference type="ARBA" id="ARBA00005059"/>
    </source>
</evidence>
<dbReference type="Pfam" id="PF00745">
    <property type="entry name" value="GlutR_dimer"/>
    <property type="match status" value="1"/>
</dbReference>
<dbReference type="SUPFAM" id="SSF51735">
    <property type="entry name" value="NAD(P)-binding Rossmann-fold domains"/>
    <property type="match status" value="1"/>
</dbReference>
<dbReference type="AlphaFoldDB" id="A0AAE4BRJ2"/>
<dbReference type="NCBIfam" id="TIGR01035">
    <property type="entry name" value="hemA"/>
    <property type="match status" value="1"/>
</dbReference>
<evidence type="ECO:0000256" key="4">
    <source>
        <dbReference type="ARBA" id="ARBA00022857"/>
    </source>
</evidence>
<evidence type="ECO:0000313" key="16">
    <source>
        <dbReference type="Proteomes" id="UP001185092"/>
    </source>
</evidence>
<dbReference type="InterPro" id="IPR036343">
    <property type="entry name" value="GluRdtase_N_sf"/>
</dbReference>
<evidence type="ECO:0000259" key="14">
    <source>
        <dbReference type="Pfam" id="PF05201"/>
    </source>
</evidence>
<dbReference type="EMBL" id="JAVDQD010000001">
    <property type="protein sequence ID" value="MDR6237282.1"/>
    <property type="molecule type" value="Genomic_DNA"/>
</dbReference>
<protein>
    <recommendedName>
        <fullName evidence="3 8">Glutamyl-tRNA reductase</fullName>
        <shortName evidence="8">GluTR</shortName>
        <ecNumber evidence="3 8">1.2.1.70</ecNumber>
    </recommendedName>
</protein>
<comment type="function">
    <text evidence="8">Catalyzes the NADPH-dependent reduction of glutamyl-tRNA(Glu) to glutamate 1-semialdehyde (GSA).</text>
</comment>
<feature type="domain" description="Tetrapyrrole biosynthesis glutamyl-tRNA reductase dimerisation" evidence="12">
    <location>
        <begin position="321"/>
        <end position="416"/>
    </location>
</feature>
<feature type="domain" description="Quinate/shikimate 5-dehydrogenase/glutamyl-tRNA reductase" evidence="13">
    <location>
        <begin position="174"/>
        <end position="304"/>
    </location>
</feature>
<evidence type="ECO:0000256" key="2">
    <source>
        <dbReference type="ARBA" id="ARBA00005916"/>
    </source>
</evidence>
<comment type="catalytic activity">
    <reaction evidence="7 8 11">
        <text>(S)-4-amino-5-oxopentanoate + tRNA(Glu) + NADP(+) = L-glutamyl-tRNA(Glu) + NADPH + H(+)</text>
        <dbReference type="Rhea" id="RHEA:12344"/>
        <dbReference type="Rhea" id="RHEA-COMP:9663"/>
        <dbReference type="Rhea" id="RHEA-COMP:9680"/>
        <dbReference type="ChEBI" id="CHEBI:15378"/>
        <dbReference type="ChEBI" id="CHEBI:57501"/>
        <dbReference type="ChEBI" id="CHEBI:57783"/>
        <dbReference type="ChEBI" id="CHEBI:58349"/>
        <dbReference type="ChEBI" id="CHEBI:78442"/>
        <dbReference type="ChEBI" id="CHEBI:78520"/>
        <dbReference type="EC" id="1.2.1.70"/>
    </reaction>
</comment>
<gene>
    <name evidence="8" type="primary">hemA</name>
    <name evidence="15" type="ORF">HNQ88_000258</name>
</gene>
<keyword evidence="5 8" id="KW-0560">Oxidoreductase</keyword>
<dbReference type="Gene3D" id="3.40.50.720">
    <property type="entry name" value="NAD(P)-binding Rossmann-like Domain"/>
    <property type="match status" value="1"/>
</dbReference>
<dbReference type="SUPFAM" id="SSF69742">
    <property type="entry name" value="Glutamyl tRNA-reductase catalytic, N-terminal domain"/>
    <property type="match status" value="1"/>
</dbReference>
<comment type="caution">
    <text evidence="15">The sequence shown here is derived from an EMBL/GenBank/DDBJ whole genome shotgun (WGS) entry which is preliminary data.</text>
</comment>
<feature type="binding site" evidence="8 10">
    <location>
        <begin position="191"/>
        <end position="196"/>
    </location>
    <ligand>
        <name>NADP(+)</name>
        <dbReference type="ChEBI" id="CHEBI:58349"/>
    </ligand>
</feature>
<keyword evidence="4 8" id="KW-0521">NADP</keyword>
<dbReference type="PIRSF" id="PIRSF000445">
    <property type="entry name" value="4pyrrol_synth_GluRdtase"/>
    <property type="match status" value="1"/>
</dbReference>
<comment type="domain">
    <text evidence="8">Possesses an unusual extended V-shaped dimeric structure with each monomer consisting of three distinct domains arranged along a curved 'spinal' alpha-helix. The N-terminal catalytic domain specifically recognizes the glutamate moiety of the substrate. The second domain is the NADPH-binding domain, and the third C-terminal domain is responsible for dimerization.</text>
</comment>
<comment type="subunit">
    <text evidence="8">Homodimer.</text>
</comment>